<dbReference type="GO" id="GO:0006950">
    <property type="term" value="P:response to stress"/>
    <property type="evidence" value="ECO:0007669"/>
    <property type="project" value="TreeGrafter"/>
</dbReference>
<dbReference type="PROSITE" id="PS50995">
    <property type="entry name" value="HTH_MARR_2"/>
    <property type="match status" value="1"/>
</dbReference>
<dbReference type="SMART" id="SM00347">
    <property type="entry name" value="HTH_MARR"/>
    <property type="match status" value="1"/>
</dbReference>
<dbReference type="Pfam" id="PF12802">
    <property type="entry name" value="MarR_2"/>
    <property type="match status" value="1"/>
</dbReference>
<evidence type="ECO:0000313" key="4">
    <source>
        <dbReference type="Proteomes" id="UP000244081"/>
    </source>
</evidence>
<evidence type="ECO:0000313" key="3">
    <source>
        <dbReference type="EMBL" id="PTW56601.1"/>
    </source>
</evidence>
<dbReference type="InterPro" id="IPR036388">
    <property type="entry name" value="WH-like_DNA-bd_sf"/>
</dbReference>
<keyword evidence="4" id="KW-1185">Reference proteome</keyword>
<feature type="region of interest" description="Disordered" evidence="1">
    <location>
        <begin position="1"/>
        <end position="32"/>
    </location>
</feature>
<evidence type="ECO:0000256" key="1">
    <source>
        <dbReference type="SAM" id="MobiDB-lite"/>
    </source>
</evidence>
<dbReference type="EMBL" id="QAYG01000011">
    <property type="protein sequence ID" value="PTW56601.1"/>
    <property type="molecule type" value="Genomic_DNA"/>
</dbReference>
<protein>
    <submittedName>
        <fullName evidence="3">Transcriptional regulator</fullName>
    </submittedName>
</protein>
<dbReference type="PRINTS" id="PR00598">
    <property type="entry name" value="HTHMARR"/>
</dbReference>
<feature type="domain" description="HTH marR-type" evidence="2">
    <location>
        <begin position="38"/>
        <end position="170"/>
    </location>
</feature>
<feature type="compositionally biased region" description="Basic and acidic residues" evidence="1">
    <location>
        <begin position="1"/>
        <end position="28"/>
    </location>
</feature>
<dbReference type="Proteomes" id="UP000244081">
    <property type="component" value="Unassembled WGS sequence"/>
</dbReference>
<dbReference type="AlphaFoldDB" id="A0A2T5UYQ3"/>
<dbReference type="PANTHER" id="PTHR33164">
    <property type="entry name" value="TRANSCRIPTIONAL REGULATOR, MARR FAMILY"/>
    <property type="match status" value="1"/>
</dbReference>
<dbReference type="Gene3D" id="1.10.10.10">
    <property type="entry name" value="Winged helix-like DNA-binding domain superfamily/Winged helix DNA-binding domain"/>
    <property type="match status" value="1"/>
</dbReference>
<dbReference type="InterPro" id="IPR039422">
    <property type="entry name" value="MarR/SlyA-like"/>
</dbReference>
<accession>A0A2T5UYQ3</accession>
<gene>
    <name evidence="3" type="ORF">C8N35_11164</name>
</gene>
<comment type="caution">
    <text evidence="3">The sequence shown here is derived from an EMBL/GenBank/DDBJ whole genome shotgun (WGS) entry which is preliminary data.</text>
</comment>
<sequence>MRAKMAEKALKDSRDAARPAEGPDRGETVRPLGEIGLQQFAPYLMNRVMGRYNANLREGLRSRDLTTPQMRALAVMAVADGLTVNELAVYTVTEQSTMSRTLDAMEAQGLLRRETLEADNRVRRIHLTPAGRALFDEVWPVMWQAFRSLFRDVNDAEYAAFVAVLQKMLRNVREHDF</sequence>
<dbReference type="SUPFAM" id="SSF46785">
    <property type="entry name" value="Winged helix' DNA-binding domain"/>
    <property type="match status" value="1"/>
</dbReference>
<organism evidence="3 4">
    <name type="scientific">Breoghania corrubedonensis</name>
    <dbReference type="NCBI Taxonomy" id="665038"/>
    <lineage>
        <taxon>Bacteria</taxon>
        <taxon>Pseudomonadati</taxon>
        <taxon>Pseudomonadota</taxon>
        <taxon>Alphaproteobacteria</taxon>
        <taxon>Hyphomicrobiales</taxon>
        <taxon>Stappiaceae</taxon>
        <taxon>Breoghania</taxon>
    </lineage>
</organism>
<proteinExistence type="predicted"/>
<dbReference type="InterPro" id="IPR036390">
    <property type="entry name" value="WH_DNA-bd_sf"/>
</dbReference>
<dbReference type="PANTHER" id="PTHR33164:SF57">
    <property type="entry name" value="MARR-FAMILY TRANSCRIPTIONAL REGULATOR"/>
    <property type="match status" value="1"/>
</dbReference>
<dbReference type="InterPro" id="IPR000835">
    <property type="entry name" value="HTH_MarR-typ"/>
</dbReference>
<dbReference type="GO" id="GO:0003700">
    <property type="term" value="F:DNA-binding transcription factor activity"/>
    <property type="evidence" value="ECO:0007669"/>
    <property type="project" value="InterPro"/>
</dbReference>
<name>A0A2T5UYQ3_9HYPH</name>
<reference evidence="3 4" key="1">
    <citation type="submission" date="2018-04" db="EMBL/GenBank/DDBJ databases">
        <title>Genomic Encyclopedia of Archaeal and Bacterial Type Strains, Phase II (KMG-II): from individual species to whole genera.</title>
        <authorList>
            <person name="Goeker M."/>
        </authorList>
    </citation>
    <scope>NUCLEOTIDE SEQUENCE [LARGE SCALE GENOMIC DNA]</scope>
    <source>
        <strain evidence="3 4">DSM 23382</strain>
    </source>
</reference>
<evidence type="ECO:0000259" key="2">
    <source>
        <dbReference type="PROSITE" id="PS50995"/>
    </source>
</evidence>